<keyword evidence="4" id="KW-0677">Repeat</keyword>
<evidence type="ECO:0000259" key="11">
    <source>
        <dbReference type="PROSITE" id="PS50893"/>
    </source>
</evidence>
<dbReference type="InterPro" id="IPR011527">
    <property type="entry name" value="ABC1_TM_dom"/>
</dbReference>
<feature type="domain" description="ABC transporter" evidence="11">
    <location>
        <begin position="604"/>
        <end position="840"/>
    </location>
</feature>
<dbReference type="STRING" id="1137138.A0A067P5I8"/>
<feature type="transmembrane region" description="Helical" evidence="10">
    <location>
        <begin position="16"/>
        <end position="35"/>
    </location>
</feature>
<evidence type="ECO:0000256" key="2">
    <source>
        <dbReference type="ARBA" id="ARBA00022448"/>
    </source>
</evidence>
<dbReference type="Gene3D" id="1.20.1560.10">
    <property type="entry name" value="ABC transporter type 1, transmembrane domain"/>
    <property type="match status" value="2"/>
</dbReference>
<dbReference type="GO" id="GO:0016887">
    <property type="term" value="F:ATP hydrolysis activity"/>
    <property type="evidence" value="ECO:0007669"/>
    <property type="project" value="InterPro"/>
</dbReference>
<dbReference type="InterPro" id="IPR003593">
    <property type="entry name" value="AAA+_ATPase"/>
</dbReference>
<dbReference type="PANTHER" id="PTHR24223:SF415">
    <property type="entry name" value="FI20190P1"/>
    <property type="match status" value="1"/>
</dbReference>
<dbReference type="PROSITE" id="PS50893">
    <property type="entry name" value="ABC_TRANSPORTER_2"/>
    <property type="match status" value="2"/>
</dbReference>
<evidence type="ECO:0000313" key="14">
    <source>
        <dbReference type="Proteomes" id="UP000027073"/>
    </source>
</evidence>
<keyword evidence="8 10" id="KW-0472">Membrane</keyword>
<evidence type="ECO:0000256" key="3">
    <source>
        <dbReference type="ARBA" id="ARBA00022692"/>
    </source>
</evidence>
<feature type="transmembrane region" description="Helical" evidence="10">
    <location>
        <begin position="73"/>
        <end position="95"/>
    </location>
</feature>
<dbReference type="EMBL" id="KL198006">
    <property type="protein sequence ID" value="KDQ31151.1"/>
    <property type="molecule type" value="Genomic_DNA"/>
</dbReference>
<keyword evidence="2" id="KW-0813">Transport</keyword>
<dbReference type="CDD" id="cd18604">
    <property type="entry name" value="ABC_6TM_VMR1_D2_like"/>
    <property type="match status" value="1"/>
</dbReference>
<feature type="region of interest" description="Disordered" evidence="9">
    <location>
        <begin position="844"/>
        <end position="881"/>
    </location>
</feature>
<dbReference type="Pfam" id="PF00005">
    <property type="entry name" value="ABC_tran"/>
    <property type="match status" value="2"/>
</dbReference>
<dbReference type="FunFam" id="3.40.50.300:FF:000997">
    <property type="entry name" value="Multidrug resistance-associated protein 1"/>
    <property type="match status" value="1"/>
</dbReference>
<evidence type="ECO:0008006" key="15">
    <source>
        <dbReference type="Google" id="ProtNLM"/>
    </source>
</evidence>
<dbReference type="CDD" id="cd03244">
    <property type="entry name" value="ABCC_MRP_domain2"/>
    <property type="match status" value="1"/>
</dbReference>
<keyword evidence="3 10" id="KW-0812">Transmembrane</keyword>
<evidence type="ECO:0000256" key="7">
    <source>
        <dbReference type="ARBA" id="ARBA00022989"/>
    </source>
</evidence>
<evidence type="ECO:0000256" key="8">
    <source>
        <dbReference type="ARBA" id="ARBA00023136"/>
    </source>
</evidence>
<evidence type="ECO:0000256" key="1">
    <source>
        <dbReference type="ARBA" id="ARBA00004141"/>
    </source>
</evidence>
<feature type="transmembrane region" description="Helical" evidence="10">
    <location>
        <begin position="131"/>
        <end position="150"/>
    </location>
</feature>
<comment type="subcellular location">
    <subcellularLocation>
        <location evidence="1">Membrane</location>
        <topology evidence="1">Multi-pass membrane protein</topology>
    </subcellularLocation>
</comment>
<dbReference type="GO" id="GO:0140359">
    <property type="term" value="F:ABC-type transporter activity"/>
    <property type="evidence" value="ECO:0007669"/>
    <property type="project" value="InterPro"/>
</dbReference>
<evidence type="ECO:0000256" key="5">
    <source>
        <dbReference type="ARBA" id="ARBA00022741"/>
    </source>
</evidence>
<evidence type="ECO:0000256" key="4">
    <source>
        <dbReference type="ARBA" id="ARBA00022737"/>
    </source>
</evidence>
<dbReference type="SUPFAM" id="SSF90123">
    <property type="entry name" value="ABC transporter transmembrane region"/>
    <property type="match status" value="2"/>
</dbReference>
<name>A0A067P5I8_PLEO1</name>
<evidence type="ECO:0000259" key="12">
    <source>
        <dbReference type="PROSITE" id="PS50929"/>
    </source>
</evidence>
<proteinExistence type="predicted"/>
<accession>A0A067P5I8</accession>
<feature type="transmembrane region" description="Helical" evidence="10">
    <location>
        <begin position="964"/>
        <end position="987"/>
    </location>
</feature>
<evidence type="ECO:0000313" key="13">
    <source>
        <dbReference type="EMBL" id="KDQ31151.1"/>
    </source>
</evidence>
<dbReference type="Gene3D" id="3.40.50.300">
    <property type="entry name" value="P-loop containing nucleotide triphosphate hydrolases"/>
    <property type="match status" value="2"/>
</dbReference>
<feature type="transmembrane region" description="Helical" evidence="10">
    <location>
        <begin position="552"/>
        <end position="571"/>
    </location>
</feature>
<dbReference type="InterPro" id="IPR027417">
    <property type="entry name" value="P-loop_NTPase"/>
</dbReference>
<dbReference type="OrthoDB" id="6500128at2759"/>
<dbReference type="FunFam" id="1.20.1560.10:FF:000013">
    <property type="entry name" value="ABC transporter C family member 2"/>
    <property type="match status" value="1"/>
</dbReference>
<evidence type="ECO:0000256" key="10">
    <source>
        <dbReference type="SAM" id="Phobius"/>
    </source>
</evidence>
<reference evidence="14" key="1">
    <citation type="journal article" date="2014" name="Proc. Natl. Acad. Sci. U.S.A.">
        <title>Extensive sampling of basidiomycete genomes demonstrates inadequacy of the white-rot/brown-rot paradigm for wood decay fungi.</title>
        <authorList>
            <person name="Riley R."/>
            <person name="Salamov A.A."/>
            <person name="Brown D.W."/>
            <person name="Nagy L.G."/>
            <person name="Floudas D."/>
            <person name="Held B.W."/>
            <person name="Levasseur A."/>
            <person name="Lombard V."/>
            <person name="Morin E."/>
            <person name="Otillar R."/>
            <person name="Lindquist E.A."/>
            <person name="Sun H."/>
            <person name="LaButti K.M."/>
            <person name="Schmutz J."/>
            <person name="Jabbour D."/>
            <person name="Luo H."/>
            <person name="Baker S.E."/>
            <person name="Pisabarro A.G."/>
            <person name="Walton J.D."/>
            <person name="Blanchette R.A."/>
            <person name="Henrissat B."/>
            <person name="Martin F."/>
            <person name="Cullen D."/>
            <person name="Hibbett D.S."/>
            <person name="Grigoriev I.V."/>
        </authorList>
    </citation>
    <scope>NUCLEOTIDE SEQUENCE [LARGE SCALE GENOMIC DNA]</scope>
    <source>
        <strain evidence="14">PC15</strain>
    </source>
</reference>
<dbReference type="GO" id="GO:0016020">
    <property type="term" value="C:membrane"/>
    <property type="evidence" value="ECO:0007669"/>
    <property type="project" value="UniProtKB-SubCell"/>
</dbReference>
<dbReference type="InterPro" id="IPR017871">
    <property type="entry name" value="ABC_transporter-like_CS"/>
</dbReference>
<dbReference type="Pfam" id="PF00664">
    <property type="entry name" value="ABC_membrane"/>
    <property type="match status" value="2"/>
</dbReference>
<dbReference type="SUPFAM" id="SSF52540">
    <property type="entry name" value="P-loop containing nucleoside triphosphate hydrolases"/>
    <property type="match status" value="2"/>
</dbReference>
<sequence>MLSDPTLTTALSTLKFQIPCSIILLALLHDFLKYVRAYIPSAITRPFQNFLTLDDLKTEVAVPVLVPLWKKRVLASLAFLEAAIWLASFSATVLVQNVEESREDLVLLLAWCFIFVRNVTKPLSTTPYASLALSFSFFLAAGLTLAWRIWDSEIDYLAALLDLVHLALSGAFTWVAGTLPLKSHLPGTRVAKPGDSPSTSFTCPEDNVTLWSWATFSFAQPILNLAMKRTLNETDVWSLSPFFKHKNIFEKFLEYRTAYPKHSLLRFLLTSNSLDLILSITLELWSAVIGFVPAYALQEILALLSENGPEARLKAFYWAVVTFLAHLTFAQKDLLKSWHTRRCYERTRGQLFCNLHYKALKRQDVSKQGSHEDDKQSNADLGKILNLMQGDSYAVAQRFWDFSGLFASPVRLVIALVFLYNVLGWSALSGVVVVMVAYALNYPLLKYSLSISKSSWKASDARMNVVNELLQNIRFLKFYGWENHWSAKAERARETELMWRVRSYVLNTLIIFIWIWIPSATALVSFLCYTLIAGQPLTVSKAFTSIALFSQLQGAMMAVPSEIMAMLNAYVSMQRIETFLQEGEIPEWASSLATRESASSTPSIGITDGVFEWYTSSSDKDGPARFQLGPINVDFAEGKLTLIVGPTGSGKSAFLAALLGEMRCISGQVHIDKRDHKIAYCGQAPWLEHATIRDNIIFGSTSGFEEDRYRAVLEACALTKDLEMFDAGDLTEIGEKGITLSGGQKARVALARAVYSQAKYVLLDDPLAAVDMHTAEHLLSTCLTGPLITGRTVILVTHHVRMCLPAASYIVELSKGTISRQGTVDKFAELGVLQEVVESEDQPFVEEEVPSKDIPNNEADQTQKKITAPAKRSNPNSGKLVQEEVRAEGRVNPSTYWFYIRAAGIYCWILTILLMGVQRVVEIGNQVFIAKWGEAYQGSPSILPLMPDIWNRLPPPDVDVKPWLIVYVLISFAGAFTVLLSISLGFYTSLQAARSLFVKLLRRLTRAPARFFDTTPIGRILNRFTSDMRTLDGTIQVSVYSALSGVLTFASSFVTIVVVVPNFAPVAIFVAWLYIRIAPPYINASRDLRRLESVSLSPAFAGFDELLHGLVHVRAFGMESRYQEGFYRKVDRFQAFDHVYWLVNSWLRWRYDCLGSIVVFATTLFALWRSVSDGSAAIVIVQAGIFAEASRQLCLRRVAAQVELDFNSVERIVEYLEVPQEAPAIIEKSRPPAYWPSSDGGIVVEDLIVKYAKFLPDVLRNISFSINPREKIGIVGRTGSGKSTLALSFLRMVEPSGGKIIIDGIDISSIGLEDLRTRVTIVSQDVSLFTGTLRSNLDPLNEHTDQECWDVLERCHLKSIMKPVNGELSLELPIGQEGTLSAGERQLVALARAVLRRTNIVILDEATSQIDNKLDDQIQTTIREELASALVITIAHRLKTIIDYDRILVLDNGEILEFAPPRELLANPGSAFREMCKRSADWPILQAGLNGESS</sequence>
<feature type="transmembrane region" description="Helical" evidence="10">
    <location>
        <begin position="896"/>
        <end position="917"/>
    </location>
</feature>
<dbReference type="FunFam" id="3.40.50.300:FF:001354">
    <property type="entry name" value="ATP-binding cassette (ABC) transporter, putative"/>
    <property type="match status" value="1"/>
</dbReference>
<gene>
    <name evidence="13" type="ORF">PLEOSDRAFT_25134</name>
</gene>
<evidence type="ECO:0000256" key="6">
    <source>
        <dbReference type="ARBA" id="ARBA00022840"/>
    </source>
</evidence>
<keyword evidence="5" id="KW-0547">Nucleotide-binding</keyword>
<evidence type="ECO:0000256" key="9">
    <source>
        <dbReference type="SAM" id="MobiDB-lite"/>
    </source>
</evidence>
<dbReference type="CDD" id="cd18596">
    <property type="entry name" value="ABC_6TM_VMR1_D1_like"/>
    <property type="match status" value="1"/>
</dbReference>
<feature type="domain" description="ABC transmembrane type-1" evidence="12">
    <location>
        <begin position="909"/>
        <end position="1169"/>
    </location>
</feature>
<dbReference type="SMART" id="SM00382">
    <property type="entry name" value="AAA"/>
    <property type="match status" value="2"/>
</dbReference>
<dbReference type="InterPro" id="IPR050173">
    <property type="entry name" value="ABC_transporter_C-like"/>
</dbReference>
<dbReference type="InterPro" id="IPR036640">
    <property type="entry name" value="ABC1_TM_sf"/>
</dbReference>
<dbReference type="HOGENOM" id="CLU_000604_27_6_1"/>
<dbReference type="InParanoid" id="A0A067P5I8"/>
<feature type="transmembrane region" description="Helical" evidence="10">
    <location>
        <begin position="1063"/>
        <end position="1082"/>
    </location>
</feature>
<dbReference type="PROSITE" id="PS50929">
    <property type="entry name" value="ABC_TM1F"/>
    <property type="match status" value="2"/>
</dbReference>
<feature type="transmembrane region" description="Helical" evidence="10">
    <location>
        <begin position="156"/>
        <end position="179"/>
    </location>
</feature>
<dbReference type="InterPro" id="IPR003439">
    <property type="entry name" value="ABC_transporter-like_ATP-bd"/>
</dbReference>
<organism evidence="13 14">
    <name type="scientific">Pleurotus ostreatus (strain PC15)</name>
    <name type="common">Oyster mushroom</name>
    <dbReference type="NCBI Taxonomy" id="1137138"/>
    <lineage>
        <taxon>Eukaryota</taxon>
        <taxon>Fungi</taxon>
        <taxon>Dikarya</taxon>
        <taxon>Basidiomycota</taxon>
        <taxon>Agaricomycotina</taxon>
        <taxon>Agaricomycetes</taxon>
        <taxon>Agaricomycetidae</taxon>
        <taxon>Agaricales</taxon>
        <taxon>Pleurotineae</taxon>
        <taxon>Pleurotaceae</taxon>
        <taxon>Pleurotus</taxon>
    </lineage>
</organism>
<keyword evidence="6" id="KW-0067">ATP-binding</keyword>
<feature type="domain" description="ABC transporter" evidence="11">
    <location>
        <begin position="1242"/>
        <end position="1477"/>
    </location>
</feature>
<dbReference type="PANTHER" id="PTHR24223">
    <property type="entry name" value="ATP-BINDING CASSETTE SUB-FAMILY C"/>
    <property type="match status" value="1"/>
</dbReference>
<feature type="transmembrane region" description="Helical" evidence="10">
    <location>
        <begin position="504"/>
        <end position="532"/>
    </location>
</feature>
<dbReference type="PROSITE" id="PS00211">
    <property type="entry name" value="ABC_TRANSPORTER_1"/>
    <property type="match status" value="2"/>
</dbReference>
<dbReference type="Proteomes" id="UP000027073">
    <property type="component" value="Unassembled WGS sequence"/>
</dbReference>
<keyword evidence="7 10" id="KW-1133">Transmembrane helix</keyword>
<protein>
    <recommendedName>
        <fullName evidence="15">ABC transporter</fullName>
    </recommendedName>
</protein>
<dbReference type="VEuPathDB" id="FungiDB:PLEOSDRAFT_25134"/>
<dbReference type="GO" id="GO:0005524">
    <property type="term" value="F:ATP binding"/>
    <property type="evidence" value="ECO:0007669"/>
    <property type="project" value="UniProtKB-KW"/>
</dbReference>
<feature type="domain" description="ABC transmembrane type-1" evidence="12">
    <location>
        <begin position="286"/>
        <end position="568"/>
    </location>
</feature>
<dbReference type="CDD" id="cd03250">
    <property type="entry name" value="ABCC_MRP_domain1"/>
    <property type="match status" value="1"/>
</dbReference>